<protein>
    <submittedName>
        <fullName evidence="1">Mannose-6-phosphate isomerase</fullName>
    </submittedName>
</protein>
<dbReference type="InterPro" id="IPR011051">
    <property type="entry name" value="RmlC_Cupin_sf"/>
</dbReference>
<accession>A0A4R1R8B1</accession>
<sequence length="366" mass="40834">MRQHDWAHQPLRLQMNRVRRPFRGGLLLDRWQGRPDPRDDFQAEEWVASTLAARNPQPIPEEGVSRVLPAEGPALPLPELIGEAPELFLGAAHVRKHGPQPAVLVKVLDSCSRLMLQVHPDRDFARAELNSAFGKTEAWHILGGRAIDGVEPYVLLGFKPGITRAVWQDLFERQDVEGMVDALHRFPVKAGQTFLVEGGVPHAAGPGCCFMEIQEPTDFTMRVERIGPSGARLSDEQLHQGIGFQKMLDCFRYEGLSEAETLRRWRLVPEIARCAPGGRIRQLLTYQDTPFFAMNRLEIWGRLELPAEERFSVAVVWQGSGVLHWHGGTLPVGPAAELFLPAAVGPVVWEADPGQTLDVIHCLPPL</sequence>
<reference evidence="1 2" key="1">
    <citation type="submission" date="2019-03" db="EMBL/GenBank/DDBJ databases">
        <title>Genomic Encyclopedia of Type Strains, Phase IV (KMG-IV): sequencing the most valuable type-strain genomes for metagenomic binning, comparative biology and taxonomic classification.</title>
        <authorList>
            <person name="Goeker M."/>
        </authorList>
    </citation>
    <scope>NUCLEOTIDE SEQUENCE [LARGE SCALE GENOMIC DNA]</scope>
    <source>
        <strain evidence="1 2">LX-B</strain>
    </source>
</reference>
<dbReference type="InterPro" id="IPR014710">
    <property type="entry name" value="RmlC-like_jellyroll"/>
</dbReference>
<evidence type="ECO:0000313" key="2">
    <source>
        <dbReference type="Proteomes" id="UP000295008"/>
    </source>
</evidence>
<dbReference type="AlphaFoldDB" id="A0A4R1R8B1"/>
<evidence type="ECO:0000313" key="1">
    <source>
        <dbReference type="EMBL" id="TCL61876.1"/>
    </source>
</evidence>
<comment type="caution">
    <text evidence="1">The sequence shown here is derived from an EMBL/GenBank/DDBJ whole genome shotgun (WGS) entry which is preliminary data.</text>
</comment>
<gene>
    <name evidence="1" type="ORF">EDC14_103148</name>
</gene>
<organism evidence="1 2">
    <name type="scientific">Hydrogenispora ethanolica</name>
    <dbReference type="NCBI Taxonomy" id="1082276"/>
    <lineage>
        <taxon>Bacteria</taxon>
        <taxon>Bacillati</taxon>
        <taxon>Bacillota</taxon>
        <taxon>Hydrogenispora</taxon>
    </lineage>
</organism>
<name>A0A4R1R8B1_HYDET</name>
<dbReference type="SUPFAM" id="SSF51182">
    <property type="entry name" value="RmlC-like cupins"/>
    <property type="match status" value="1"/>
</dbReference>
<dbReference type="Proteomes" id="UP000295008">
    <property type="component" value="Unassembled WGS sequence"/>
</dbReference>
<dbReference type="OrthoDB" id="9808275at2"/>
<dbReference type="Gene3D" id="2.60.120.10">
    <property type="entry name" value="Jelly Rolls"/>
    <property type="match status" value="2"/>
</dbReference>
<dbReference type="RefSeq" id="WP_132016119.1">
    <property type="nucleotide sequence ID" value="NZ_SLUN01000031.1"/>
</dbReference>
<dbReference type="CDD" id="cd07010">
    <property type="entry name" value="cupin_PMI_type_I_N_bac"/>
    <property type="match status" value="1"/>
</dbReference>
<keyword evidence="1" id="KW-0413">Isomerase</keyword>
<dbReference type="GO" id="GO:0016853">
    <property type="term" value="F:isomerase activity"/>
    <property type="evidence" value="ECO:0007669"/>
    <property type="project" value="UniProtKB-KW"/>
</dbReference>
<dbReference type="EMBL" id="SLUN01000031">
    <property type="protein sequence ID" value="TCL61876.1"/>
    <property type="molecule type" value="Genomic_DNA"/>
</dbReference>
<proteinExistence type="predicted"/>
<keyword evidence="2" id="KW-1185">Reference proteome</keyword>